<evidence type="ECO:0000256" key="5">
    <source>
        <dbReference type="ARBA" id="ARBA00022801"/>
    </source>
</evidence>
<keyword evidence="5 8" id="KW-0378">Hydrolase</keyword>
<dbReference type="PANTHER" id="PTHR13035:SF0">
    <property type="entry name" value="PROTEIN N-TERMINAL GLUTAMINE AMIDOHYDROLASE"/>
    <property type="match status" value="1"/>
</dbReference>
<dbReference type="Proteomes" id="UP001327560">
    <property type="component" value="Chromosome 2"/>
</dbReference>
<evidence type="ECO:0000256" key="7">
    <source>
        <dbReference type="ARBA" id="ARBA00048768"/>
    </source>
</evidence>
<evidence type="ECO:0000256" key="4">
    <source>
        <dbReference type="ARBA" id="ARBA00021247"/>
    </source>
</evidence>
<dbReference type="Gene3D" id="3.10.620.10">
    <property type="entry name" value="Protein N-terminal glutamine amidohydrolase, alpha beta roll"/>
    <property type="match status" value="1"/>
</dbReference>
<evidence type="ECO:0000313" key="11">
    <source>
        <dbReference type="Proteomes" id="UP001327560"/>
    </source>
</evidence>
<comment type="catalytic activity">
    <reaction evidence="7 8">
        <text>N-terminal L-glutaminyl-[protein] + H2O = N-terminal L-glutamyl-[protein] + NH4(+)</text>
        <dbReference type="Rhea" id="RHEA:50680"/>
        <dbReference type="Rhea" id="RHEA-COMP:12668"/>
        <dbReference type="Rhea" id="RHEA-COMP:12777"/>
        <dbReference type="ChEBI" id="CHEBI:15377"/>
        <dbReference type="ChEBI" id="CHEBI:28938"/>
        <dbReference type="ChEBI" id="CHEBI:64721"/>
        <dbReference type="ChEBI" id="CHEBI:64722"/>
        <dbReference type="EC" id="3.5.1.122"/>
    </reaction>
</comment>
<protein>
    <recommendedName>
        <fullName evidence="4 8">Protein N-terminal glutamine amidohydrolase</fullName>
        <ecNumber evidence="3 8">3.5.1.122</ecNumber>
    </recommendedName>
    <alternativeName>
        <fullName evidence="6 8">Protein NH2-terminal glutamine deamidase</fullName>
    </alternativeName>
</protein>
<comment type="function">
    <text evidence="8">Mediates the side-chain deamidation of N-terminal glutamine residues to glutamate, an important step in N-end rule pathway of protein degradation. Conversion of the resulting N-terminal glutamine to glutamate renders the protein susceptible to arginylation, polyubiquitination and degradation as specified by the N-end rule. Does not act on substrates with internal or C-terminal glutamine and does not act on non-glutamine residues in any position.</text>
</comment>
<dbReference type="PANTHER" id="PTHR13035">
    <property type="entry name" value="PROTEIN N-TERMINAL GLUTAMINE AMIDOHYDROLASE"/>
    <property type="match status" value="1"/>
</dbReference>
<evidence type="ECO:0000259" key="9">
    <source>
        <dbReference type="Pfam" id="PF09764"/>
    </source>
</evidence>
<dbReference type="InterPro" id="IPR037132">
    <property type="entry name" value="N_Gln_amidohydro_ab_roll_sf"/>
</dbReference>
<dbReference type="GO" id="GO:0005634">
    <property type="term" value="C:nucleus"/>
    <property type="evidence" value="ECO:0007669"/>
    <property type="project" value="TreeGrafter"/>
</dbReference>
<gene>
    <name evidence="10" type="ORF">Cni_G07817</name>
</gene>
<dbReference type="GO" id="GO:0008418">
    <property type="term" value="F:protein-N-terminal asparagine amidohydrolase activity"/>
    <property type="evidence" value="ECO:0007669"/>
    <property type="project" value="UniProtKB-UniRule"/>
</dbReference>
<accession>A0AAQ3Q566</accession>
<dbReference type="InterPro" id="IPR023128">
    <property type="entry name" value="Prot_N_Gln_amidohydro_ab_roll"/>
</dbReference>
<dbReference type="AlphaFoldDB" id="A0AAQ3Q566"/>
<evidence type="ECO:0000256" key="1">
    <source>
        <dbReference type="ARBA" id="ARBA00008985"/>
    </source>
</evidence>
<evidence type="ECO:0000256" key="2">
    <source>
        <dbReference type="ARBA" id="ARBA00011245"/>
    </source>
</evidence>
<dbReference type="Pfam" id="PF09764">
    <property type="entry name" value="Nt_Gln_amidase"/>
    <property type="match status" value="1"/>
</dbReference>
<evidence type="ECO:0000256" key="8">
    <source>
        <dbReference type="RuleBase" id="RU367082"/>
    </source>
</evidence>
<dbReference type="GO" id="GO:0070773">
    <property type="term" value="F:protein-N-terminal glutamine amidohydrolase activity"/>
    <property type="evidence" value="ECO:0007669"/>
    <property type="project" value="UniProtKB-UniRule"/>
</dbReference>
<proteinExistence type="inferred from homology"/>
<organism evidence="10 11">
    <name type="scientific">Canna indica</name>
    <name type="common">Indian-shot</name>
    <dbReference type="NCBI Taxonomy" id="4628"/>
    <lineage>
        <taxon>Eukaryota</taxon>
        <taxon>Viridiplantae</taxon>
        <taxon>Streptophyta</taxon>
        <taxon>Embryophyta</taxon>
        <taxon>Tracheophyta</taxon>
        <taxon>Spermatophyta</taxon>
        <taxon>Magnoliopsida</taxon>
        <taxon>Liliopsida</taxon>
        <taxon>Zingiberales</taxon>
        <taxon>Cannaceae</taxon>
        <taxon>Canna</taxon>
    </lineage>
</organism>
<evidence type="ECO:0000256" key="3">
    <source>
        <dbReference type="ARBA" id="ARBA00012718"/>
    </source>
</evidence>
<keyword evidence="11" id="KW-1185">Reference proteome</keyword>
<dbReference type="GO" id="GO:0005829">
    <property type="term" value="C:cytosol"/>
    <property type="evidence" value="ECO:0007669"/>
    <property type="project" value="TreeGrafter"/>
</dbReference>
<reference evidence="10 11" key="1">
    <citation type="submission" date="2023-10" db="EMBL/GenBank/DDBJ databases">
        <title>Chromosome-scale genome assembly provides insights into flower coloration mechanisms of Canna indica.</title>
        <authorList>
            <person name="Li C."/>
        </authorList>
    </citation>
    <scope>NUCLEOTIDE SEQUENCE [LARGE SCALE GENOMIC DNA]</scope>
    <source>
        <tissue evidence="10">Flower</tissue>
    </source>
</reference>
<feature type="domain" description="Protein N-terminal glutamine amidohydrolase alpha beta roll" evidence="9">
    <location>
        <begin position="55"/>
        <end position="249"/>
    </location>
</feature>
<evidence type="ECO:0000256" key="6">
    <source>
        <dbReference type="ARBA" id="ARBA00029677"/>
    </source>
</evidence>
<dbReference type="InterPro" id="IPR039733">
    <property type="entry name" value="NTAQ1"/>
</dbReference>
<comment type="subunit">
    <text evidence="2 8">Monomer.</text>
</comment>
<name>A0AAQ3Q566_9LILI</name>
<dbReference type="EMBL" id="CP136891">
    <property type="protein sequence ID" value="WOK99105.1"/>
    <property type="molecule type" value="Genomic_DNA"/>
</dbReference>
<evidence type="ECO:0000313" key="10">
    <source>
        <dbReference type="EMBL" id="WOK99105.1"/>
    </source>
</evidence>
<comment type="similarity">
    <text evidence="1 8">Belongs to the NTAQ1 family.</text>
</comment>
<dbReference type="EC" id="3.5.1.122" evidence="3 8"/>
<sequence length="257" mass="28997">MTKLGRAIMADDSEVPEIQGSTGRSQTTSVSLHAPLPSPSGLAGAFPLDISSFTHTPCYCEENVYMLCKNLCKVGVADQMGTDLFVVFISNEEKMVPLWHQKASKRNDGMILWDYHVICIQRRRGKVFDFVWDLDSNLPFPSPLNMYFSEAIRPMNPPDLAITRLFRVVHAPIFLRCFASDRSHMKDALGNLLALPPDHEPITAVDGTKNNLDKYIQMREADTLSILDDLTHGVFSNEYGVVVTETMLEWFFSQIHQ</sequence>